<gene>
    <name evidence="1" type="ORF">ACFSQ6_00905</name>
</gene>
<evidence type="ECO:0000313" key="2">
    <source>
        <dbReference type="Proteomes" id="UP001597418"/>
    </source>
</evidence>
<organism evidence="1 2">
    <name type="scientific">Sphingobacterium populi</name>
    <dbReference type="NCBI Taxonomy" id="1812824"/>
    <lineage>
        <taxon>Bacteria</taxon>
        <taxon>Pseudomonadati</taxon>
        <taxon>Bacteroidota</taxon>
        <taxon>Sphingobacteriia</taxon>
        <taxon>Sphingobacteriales</taxon>
        <taxon>Sphingobacteriaceae</taxon>
        <taxon>Sphingobacterium</taxon>
    </lineage>
</organism>
<dbReference type="Proteomes" id="UP001597418">
    <property type="component" value="Unassembled WGS sequence"/>
</dbReference>
<proteinExistence type="predicted"/>
<evidence type="ECO:0000313" key="1">
    <source>
        <dbReference type="EMBL" id="MFD2741947.1"/>
    </source>
</evidence>
<protein>
    <recommendedName>
        <fullName evidence="3">Immunity protein 43 domain-containing protein</fullName>
    </recommendedName>
</protein>
<accession>A0ABW5U811</accession>
<comment type="caution">
    <text evidence="1">The sequence shown here is derived from an EMBL/GenBank/DDBJ whole genome shotgun (WGS) entry which is preliminary data.</text>
</comment>
<dbReference type="EMBL" id="JBHUMB010000005">
    <property type="protein sequence ID" value="MFD2741947.1"/>
    <property type="molecule type" value="Genomic_DNA"/>
</dbReference>
<dbReference type="RefSeq" id="WP_066753120.1">
    <property type="nucleotide sequence ID" value="NZ_JBHUMB010000005.1"/>
</dbReference>
<sequence>MMNYEITLPPIFMKVSSKERLESFRNGDIFFSDFKTFRDDKNPNYIDKLAASVYGLEAKRPNYDYYRNDPLEGVKSIHFGENYEVKVTYRDDFAKVLCLFGFSHNWAPNSKISEEMSEFGTHFLIFNSRSFLTNLFPEVQKYSLGPSPVFDYVEFYDIVPNKNIDNLSQLHKKRYYEYQCEYRILANLNVDTINIGPSLTTENSSILLPIQELKNAEYIFEELPKDNV</sequence>
<evidence type="ECO:0008006" key="3">
    <source>
        <dbReference type="Google" id="ProtNLM"/>
    </source>
</evidence>
<reference evidence="2" key="1">
    <citation type="journal article" date="2019" name="Int. J. Syst. Evol. Microbiol.">
        <title>The Global Catalogue of Microorganisms (GCM) 10K type strain sequencing project: providing services to taxonomists for standard genome sequencing and annotation.</title>
        <authorList>
            <consortium name="The Broad Institute Genomics Platform"/>
            <consortium name="The Broad Institute Genome Sequencing Center for Infectious Disease"/>
            <person name="Wu L."/>
            <person name="Ma J."/>
        </authorList>
    </citation>
    <scope>NUCLEOTIDE SEQUENCE [LARGE SCALE GENOMIC DNA]</scope>
    <source>
        <strain evidence="2">KCTC 42247</strain>
    </source>
</reference>
<name>A0ABW5U811_9SPHI</name>
<keyword evidence="2" id="KW-1185">Reference proteome</keyword>